<keyword evidence="2" id="KW-0539">Nucleus</keyword>
<dbReference type="OrthoDB" id="4132249at2759"/>
<accession>A0A165IM13</accession>
<dbReference type="InParanoid" id="A0A165IM13"/>
<dbReference type="PROSITE" id="PS50048">
    <property type="entry name" value="ZN2_CY6_FUNGAL_2"/>
    <property type="match status" value="1"/>
</dbReference>
<dbReference type="CDD" id="cd00067">
    <property type="entry name" value="GAL4"/>
    <property type="match status" value="1"/>
</dbReference>
<dbReference type="GeneID" id="28899859"/>
<dbReference type="STRING" id="1328760.A0A165IM13"/>
<dbReference type="SMART" id="SM00906">
    <property type="entry name" value="Fungal_trans"/>
    <property type="match status" value="1"/>
</dbReference>
<evidence type="ECO:0000259" key="3">
    <source>
        <dbReference type="PROSITE" id="PS50048"/>
    </source>
</evidence>
<proteinExistence type="predicted"/>
<dbReference type="Gene3D" id="4.10.240.10">
    <property type="entry name" value="Zn(2)-C6 fungal-type DNA-binding domain"/>
    <property type="match status" value="1"/>
</dbReference>
<dbReference type="GO" id="GO:0003677">
    <property type="term" value="F:DNA binding"/>
    <property type="evidence" value="ECO:0007669"/>
    <property type="project" value="InterPro"/>
</dbReference>
<dbReference type="SMART" id="SM00066">
    <property type="entry name" value="GAL4"/>
    <property type="match status" value="1"/>
</dbReference>
<dbReference type="InterPro" id="IPR050797">
    <property type="entry name" value="Carb_Metab_Trans_Reg"/>
</dbReference>
<organism evidence="4 5">
    <name type="scientific">Xylona heveae (strain CBS 132557 / TC161)</name>
    <dbReference type="NCBI Taxonomy" id="1328760"/>
    <lineage>
        <taxon>Eukaryota</taxon>
        <taxon>Fungi</taxon>
        <taxon>Dikarya</taxon>
        <taxon>Ascomycota</taxon>
        <taxon>Pezizomycotina</taxon>
        <taxon>Xylonomycetes</taxon>
        <taxon>Xylonales</taxon>
        <taxon>Xylonaceae</taxon>
        <taxon>Xylona</taxon>
    </lineage>
</organism>
<reference evidence="4 5" key="1">
    <citation type="journal article" date="2016" name="Fungal Biol.">
        <title>The genome of Xylona heveae provides a window into fungal endophytism.</title>
        <authorList>
            <person name="Gazis R."/>
            <person name="Kuo A."/>
            <person name="Riley R."/>
            <person name="LaButti K."/>
            <person name="Lipzen A."/>
            <person name="Lin J."/>
            <person name="Amirebrahimi M."/>
            <person name="Hesse C.N."/>
            <person name="Spatafora J.W."/>
            <person name="Henrissat B."/>
            <person name="Hainaut M."/>
            <person name="Grigoriev I.V."/>
            <person name="Hibbett D.S."/>
        </authorList>
    </citation>
    <scope>NUCLEOTIDE SEQUENCE [LARGE SCALE GENOMIC DNA]</scope>
    <source>
        <strain evidence="4 5">TC161</strain>
    </source>
</reference>
<dbReference type="Proteomes" id="UP000076632">
    <property type="component" value="Unassembled WGS sequence"/>
</dbReference>
<protein>
    <recommendedName>
        <fullName evidence="3">Zn(2)-C6 fungal-type domain-containing protein</fullName>
    </recommendedName>
</protein>
<dbReference type="GO" id="GO:0000981">
    <property type="term" value="F:DNA-binding transcription factor activity, RNA polymerase II-specific"/>
    <property type="evidence" value="ECO:0007669"/>
    <property type="project" value="InterPro"/>
</dbReference>
<gene>
    <name evidence="4" type="ORF">L228DRAFT_265572</name>
</gene>
<dbReference type="AlphaFoldDB" id="A0A165IM13"/>
<dbReference type="InterPro" id="IPR007219">
    <property type="entry name" value="XnlR_reg_dom"/>
</dbReference>
<dbReference type="OMA" id="KAWYYLR"/>
<dbReference type="PANTHER" id="PTHR31668">
    <property type="entry name" value="GLUCOSE TRANSPORT TRANSCRIPTION REGULATOR RGT1-RELATED-RELATED"/>
    <property type="match status" value="1"/>
</dbReference>
<dbReference type="Pfam" id="PF04082">
    <property type="entry name" value="Fungal_trans"/>
    <property type="match status" value="1"/>
</dbReference>
<evidence type="ECO:0000256" key="2">
    <source>
        <dbReference type="ARBA" id="ARBA00023242"/>
    </source>
</evidence>
<dbReference type="PROSITE" id="PS51257">
    <property type="entry name" value="PROKAR_LIPOPROTEIN"/>
    <property type="match status" value="1"/>
</dbReference>
<evidence type="ECO:0000313" key="4">
    <source>
        <dbReference type="EMBL" id="KZF25090.1"/>
    </source>
</evidence>
<evidence type="ECO:0000256" key="1">
    <source>
        <dbReference type="ARBA" id="ARBA00022723"/>
    </source>
</evidence>
<dbReference type="SUPFAM" id="SSF57701">
    <property type="entry name" value="Zn2/Cys6 DNA-binding domain"/>
    <property type="match status" value="1"/>
</dbReference>
<dbReference type="GO" id="GO:0008270">
    <property type="term" value="F:zinc ion binding"/>
    <property type="evidence" value="ECO:0007669"/>
    <property type="project" value="InterPro"/>
</dbReference>
<dbReference type="InterPro" id="IPR001138">
    <property type="entry name" value="Zn2Cys6_DnaBD"/>
</dbReference>
<feature type="domain" description="Zn(2)-C6 fungal-type" evidence="3">
    <location>
        <begin position="8"/>
        <end position="37"/>
    </location>
</feature>
<dbReference type="RefSeq" id="XP_018190645.1">
    <property type="nucleotide sequence ID" value="XM_018334722.1"/>
</dbReference>
<keyword evidence="5" id="KW-1185">Reference proteome</keyword>
<dbReference type="GO" id="GO:0006351">
    <property type="term" value="P:DNA-templated transcription"/>
    <property type="evidence" value="ECO:0007669"/>
    <property type="project" value="InterPro"/>
</dbReference>
<sequence length="567" mass="63153">MSSSTKRACDACHRRKVKCCSRRPCTNCSQAGLSCTYNAIPQKKGPKGSRAKVISELRQRQKQSQLAMEMQNRFMGIDGVPISYSRTPGLLTPETIRSCIDFFFAHLYPTMPILQRDQLHQISMTIHDSVEAYCLISSLCAFMMIQPGMKPPAGERNGEDGRSEGIAFGTRLLEETLRVRKGLDYVENPTHFTVIISFFLFACYFGLDKHNPAWFHLREATTLAQIIGLQQESSYLTGDPRDASRRRRLFWLLFVTERAYALQRHRPLSLHSTIEMAPVDEDPSETVVLSGFNHMVNLYRPLDDMFVGLWNKARADCSTPWLAQLQKQIACSLPATLTCTESQAADLRTSQQWLRTMVWQLSITNGYLSSSSSEDSMTFKYPIDIARDLITFTGQLSRQAMEVHGVGLIEKLFDVACTLTDVMSCVPISSDGLQLGPRDYLNEVLALVSTLRGGESRYLPLLLAKINDTFPVLSAPIPEPVPLEPIGDRVEEIFESSPSADSQTYDSPPLQPATLAVPTTVGIPEYPTMVTGQAYPSMSAELPYAGQTTTANVPPIFPIMGTETYGI</sequence>
<dbReference type="Pfam" id="PF00172">
    <property type="entry name" value="Zn_clus"/>
    <property type="match status" value="1"/>
</dbReference>
<dbReference type="CDD" id="cd12148">
    <property type="entry name" value="fungal_TF_MHR"/>
    <property type="match status" value="1"/>
</dbReference>
<keyword evidence="1" id="KW-0479">Metal-binding</keyword>
<dbReference type="PROSITE" id="PS00463">
    <property type="entry name" value="ZN2_CY6_FUNGAL_1"/>
    <property type="match status" value="1"/>
</dbReference>
<dbReference type="PANTHER" id="PTHR31668:SF20">
    <property type="entry name" value="ZN(II)2CYS6 TRANSCRIPTION FACTOR (EUROFUNG)"/>
    <property type="match status" value="1"/>
</dbReference>
<name>A0A165IM13_XYLHT</name>
<evidence type="ECO:0000313" key="5">
    <source>
        <dbReference type="Proteomes" id="UP000076632"/>
    </source>
</evidence>
<dbReference type="InterPro" id="IPR036864">
    <property type="entry name" value="Zn2-C6_fun-type_DNA-bd_sf"/>
</dbReference>
<dbReference type="EMBL" id="KV407455">
    <property type="protein sequence ID" value="KZF25090.1"/>
    <property type="molecule type" value="Genomic_DNA"/>
</dbReference>